<keyword evidence="1" id="KW-0175">Coiled coil</keyword>
<accession>Q4T1V3</accession>
<dbReference type="InterPro" id="IPR029681">
    <property type="entry name" value="CCDC157"/>
</dbReference>
<sequence>KLSWSLDMVALLEQYDFLDGEDEFNKHSHVVLLELVIDRESQVPERLAPAGGQCKLLSMQAKHQSLLKRVDALYEECEELQGLLGECEDKQADLLSQLKVTTEEKERAHAQLSQQQVDGKPLAPESCLANGLCVHASAPQGLCLKLKKEKQALQADVSQLRSSVC</sequence>
<reference evidence="2" key="1">
    <citation type="journal article" date="2004" name="Nature">
        <title>Genome duplication in the teleost fish Tetraodon nigroviridis reveals the early vertebrate proto-karyotype.</title>
        <authorList>
            <person name="Jaillon O."/>
            <person name="Aury J.-M."/>
            <person name="Brunet F."/>
            <person name="Petit J.-L."/>
            <person name="Stange-Thomann N."/>
            <person name="Mauceli E."/>
            <person name="Bouneau L."/>
            <person name="Fischer C."/>
            <person name="Ozouf-Costaz C."/>
            <person name="Bernot A."/>
            <person name="Nicaud S."/>
            <person name="Jaffe D."/>
            <person name="Fisher S."/>
            <person name="Lutfalla G."/>
            <person name="Dossat C."/>
            <person name="Segurens B."/>
            <person name="Dasilva C."/>
            <person name="Salanoubat M."/>
            <person name="Levy M."/>
            <person name="Boudet N."/>
            <person name="Castellano S."/>
            <person name="Anthouard V."/>
            <person name="Jubin C."/>
            <person name="Castelli V."/>
            <person name="Katinka M."/>
            <person name="Vacherie B."/>
            <person name="Biemont C."/>
            <person name="Skalli Z."/>
            <person name="Cattolico L."/>
            <person name="Poulain J."/>
            <person name="De Berardinis V."/>
            <person name="Cruaud C."/>
            <person name="Duprat S."/>
            <person name="Brottier P."/>
            <person name="Coutanceau J.-P."/>
            <person name="Gouzy J."/>
            <person name="Parra G."/>
            <person name="Lardier G."/>
            <person name="Chapple C."/>
            <person name="McKernan K.J."/>
            <person name="McEwan P."/>
            <person name="Bosak S."/>
            <person name="Kellis M."/>
            <person name="Volff J.-N."/>
            <person name="Guigo R."/>
            <person name="Zody M.C."/>
            <person name="Mesirov J."/>
            <person name="Lindblad-Toh K."/>
            <person name="Birren B."/>
            <person name="Nusbaum C."/>
            <person name="Kahn D."/>
            <person name="Robinson-Rechavi M."/>
            <person name="Laudet V."/>
            <person name="Schachter V."/>
            <person name="Quetier F."/>
            <person name="Saurin W."/>
            <person name="Scarpelli C."/>
            <person name="Wincker P."/>
            <person name="Lander E.S."/>
            <person name="Weissenbach J."/>
            <person name="Roest Crollius H."/>
        </authorList>
    </citation>
    <scope>NUCLEOTIDE SEQUENCE [LARGE SCALE GENOMIC DNA]</scope>
</reference>
<dbReference type="OrthoDB" id="10051906at2759"/>
<dbReference type="EMBL" id="CAAE01010467">
    <property type="protein sequence ID" value="CAF93129.1"/>
    <property type="molecule type" value="Genomic_DNA"/>
</dbReference>
<organism evidence="2">
    <name type="scientific">Tetraodon nigroviridis</name>
    <name type="common">Spotted green pufferfish</name>
    <name type="synonym">Chelonodon nigroviridis</name>
    <dbReference type="NCBI Taxonomy" id="99883"/>
    <lineage>
        <taxon>Eukaryota</taxon>
        <taxon>Metazoa</taxon>
        <taxon>Chordata</taxon>
        <taxon>Craniata</taxon>
        <taxon>Vertebrata</taxon>
        <taxon>Euteleostomi</taxon>
        <taxon>Actinopterygii</taxon>
        <taxon>Neopterygii</taxon>
        <taxon>Teleostei</taxon>
        <taxon>Neoteleostei</taxon>
        <taxon>Acanthomorphata</taxon>
        <taxon>Eupercaria</taxon>
        <taxon>Tetraodontiformes</taxon>
        <taxon>Tetradontoidea</taxon>
        <taxon>Tetraodontidae</taxon>
        <taxon>Tetraodon</taxon>
    </lineage>
</organism>
<evidence type="ECO:0000313" key="2">
    <source>
        <dbReference type="EMBL" id="CAF93129.1"/>
    </source>
</evidence>
<feature type="coiled-coil region" evidence="1">
    <location>
        <begin position="63"/>
        <end position="115"/>
    </location>
</feature>
<dbReference type="AlphaFoldDB" id="Q4T1V3"/>
<dbReference type="KEGG" id="tng:GSTEN00008629G001"/>
<dbReference type="PANTHER" id="PTHR43696:SF9">
    <property type="entry name" value="COILED-COIL DOMAIN-CONTAINING PROTEIN 157"/>
    <property type="match status" value="1"/>
</dbReference>
<name>Q4T1V3_TETNG</name>
<gene>
    <name evidence="2" type="ORF">GSTENG00008629001</name>
</gene>
<reference evidence="2" key="2">
    <citation type="submission" date="2004-02" db="EMBL/GenBank/DDBJ databases">
        <authorList>
            <consortium name="Genoscope"/>
            <consortium name="Whitehead Institute Centre for Genome Research"/>
        </authorList>
    </citation>
    <scope>NUCLEOTIDE SEQUENCE</scope>
</reference>
<feature type="non-terminal residue" evidence="2">
    <location>
        <position position="1"/>
    </location>
</feature>
<evidence type="ECO:0000256" key="1">
    <source>
        <dbReference type="SAM" id="Coils"/>
    </source>
</evidence>
<protein>
    <submittedName>
        <fullName evidence="2">Chromosome undetermined SCAF10467, whole genome shotgun sequence</fullName>
    </submittedName>
</protein>
<proteinExistence type="predicted"/>
<dbReference type="PANTHER" id="PTHR43696">
    <property type="entry name" value="COILED-COIL DOMAIN-CONTAINING PROTEIN 157"/>
    <property type="match status" value="1"/>
</dbReference>